<keyword evidence="5" id="KW-1185">Reference proteome</keyword>
<evidence type="ECO:0000256" key="2">
    <source>
        <dbReference type="SAM" id="Phobius"/>
    </source>
</evidence>
<evidence type="ECO:0000313" key="4">
    <source>
        <dbReference type="EMBL" id="MCW1883446.1"/>
    </source>
</evidence>
<dbReference type="InterPro" id="IPR025640">
    <property type="entry name" value="GYF_2"/>
</dbReference>
<evidence type="ECO:0000259" key="3">
    <source>
        <dbReference type="Pfam" id="PF14237"/>
    </source>
</evidence>
<reference evidence="4 5" key="1">
    <citation type="submission" date="2022-10" db="EMBL/GenBank/DDBJ databases">
        <title>Luteolibacter flavescens strain MCCC 1K03193, whole genome shotgun sequencing project.</title>
        <authorList>
            <person name="Zhao G."/>
            <person name="Shen L."/>
        </authorList>
    </citation>
    <scope>NUCLEOTIDE SEQUENCE [LARGE SCALE GENOMIC DNA]</scope>
    <source>
        <strain evidence="4 5">MCCC 1K03193</strain>
    </source>
</reference>
<evidence type="ECO:0000313" key="5">
    <source>
        <dbReference type="Proteomes" id="UP001207930"/>
    </source>
</evidence>
<keyword evidence="2" id="KW-1133">Transmembrane helix</keyword>
<dbReference type="RefSeq" id="WP_264499407.1">
    <property type="nucleotide sequence ID" value="NZ_JAPDDS010000001.1"/>
</dbReference>
<keyword evidence="2" id="KW-0812">Transmembrane</keyword>
<feature type="region of interest" description="Disordered" evidence="1">
    <location>
        <begin position="75"/>
        <end position="110"/>
    </location>
</feature>
<dbReference type="Proteomes" id="UP001207930">
    <property type="component" value="Unassembled WGS sequence"/>
</dbReference>
<keyword evidence="2" id="KW-0472">Membrane</keyword>
<feature type="compositionally biased region" description="Low complexity" evidence="1">
    <location>
        <begin position="97"/>
        <end position="110"/>
    </location>
</feature>
<dbReference type="Pfam" id="PF14237">
    <property type="entry name" value="GYF_2"/>
    <property type="match status" value="1"/>
</dbReference>
<feature type="transmembrane region" description="Helical" evidence="2">
    <location>
        <begin position="170"/>
        <end position="194"/>
    </location>
</feature>
<protein>
    <submittedName>
        <fullName evidence="4">DUF4339 domain-containing protein</fullName>
    </submittedName>
</protein>
<name>A0ABT3FJI9_9BACT</name>
<accession>A0ABT3FJI9</accession>
<evidence type="ECO:0000256" key="1">
    <source>
        <dbReference type="SAM" id="MobiDB-lite"/>
    </source>
</evidence>
<feature type="domain" description="GYF" evidence="3">
    <location>
        <begin position="7"/>
        <end position="56"/>
    </location>
</feature>
<proteinExistence type="predicted"/>
<feature type="transmembrane region" description="Helical" evidence="2">
    <location>
        <begin position="261"/>
        <end position="294"/>
    </location>
</feature>
<feature type="transmembrane region" description="Helical" evidence="2">
    <location>
        <begin position="206"/>
        <end position="230"/>
    </location>
</feature>
<gene>
    <name evidence="4" type="ORF">OKA04_01815</name>
</gene>
<dbReference type="EMBL" id="JAPDDS010000001">
    <property type="protein sequence ID" value="MCW1883446.1"/>
    <property type="molecule type" value="Genomic_DNA"/>
</dbReference>
<sequence>MSQDTQWFVSQEDQQLGPYTGDQMLSFAQGGNITRESLVWAEGMAEWLPAGRIDGLFPAAVKVAAATAKPVPAARVATAQPSGPMRAGATTPGRATQPAARSGQATAAAATQTAQAQGGNAVFPRPPVPLASFGLYAGTVAAAVVLALVGGLTIFMAARHPESIQPDPALGIITLVCFSLAGLCLIAAQVFALMNLYRAWFCLSRAGATVTPGMAVGLLFVPLFNVYWLFRAYYGFAQEWNRITHFFEDTRRGPKMSEGVFLAFCICSLILPPLAFILAFPVMAGLCNAINFIARRPLQARAPMRTR</sequence>
<organism evidence="4 5">
    <name type="scientific">Luteolibacter flavescens</name>
    <dbReference type="NCBI Taxonomy" id="1859460"/>
    <lineage>
        <taxon>Bacteria</taxon>
        <taxon>Pseudomonadati</taxon>
        <taxon>Verrucomicrobiota</taxon>
        <taxon>Verrucomicrobiia</taxon>
        <taxon>Verrucomicrobiales</taxon>
        <taxon>Verrucomicrobiaceae</taxon>
        <taxon>Luteolibacter</taxon>
    </lineage>
</organism>
<feature type="transmembrane region" description="Helical" evidence="2">
    <location>
        <begin position="133"/>
        <end position="158"/>
    </location>
</feature>
<comment type="caution">
    <text evidence="4">The sequence shown here is derived from an EMBL/GenBank/DDBJ whole genome shotgun (WGS) entry which is preliminary data.</text>
</comment>